<dbReference type="EMBL" id="QTTN01000012">
    <property type="protein sequence ID" value="REE85380.1"/>
    <property type="molecule type" value="Genomic_DNA"/>
</dbReference>
<name>A0A3D9S8X4_9BACL</name>
<organism evidence="1 2">
    <name type="scientific">Paenibacillus taihuensis</name>
    <dbReference type="NCBI Taxonomy" id="1156355"/>
    <lineage>
        <taxon>Bacteria</taxon>
        <taxon>Bacillati</taxon>
        <taxon>Bacillota</taxon>
        <taxon>Bacilli</taxon>
        <taxon>Bacillales</taxon>
        <taxon>Paenibacillaceae</taxon>
        <taxon>Paenibacillus</taxon>
    </lineage>
</organism>
<dbReference type="AlphaFoldDB" id="A0A3D9S8X4"/>
<proteinExistence type="predicted"/>
<accession>A0A3D9S8X4</accession>
<dbReference type="RefSeq" id="WP_181909545.1">
    <property type="nucleotide sequence ID" value="NZ_QTTN01000012.1"/>
</dbReference>
<gene>
    <name evidence="1" type="ORF">A8990_112109</name>
</gene>
<keyword evidence="2" id="KW-1185">Reference proteome</keyword>
<evidence type="ECO:0000313" key="2">
    <source>
        <dbReference type="Proteomes" id="UP000256304"/>
    </source>
</evidence>
<protein>
    <submittedName>
        <fullName evidence="1">Uncharacterized protein</fullName>
    </submittedName>
</protein>
<reference evidence="1 2" key="1">
    <citation type="submission" date="2018-08" db="EMBL/GenBank/DDBJ databases">
        <title>Genomic Encyclopedia of Type Strains, Phase III (KMG-III): the genomes of soil and plant-associated and newly described type strains.</title>
        <authorList>
            <person name="Whitman W."/>
        </authorList>
    </citation>
    <scope>NUCLEOTIDE SEQUENCE [LARGE SCALE GENOMIC DNA]</scope>
    <source>
        <strain evidence="1 2">CGMCC 1.10966</strain>
    </source>
</reference>
<evidence type="ECO:0000313" key="1">
    <source>
        <dbReference type="EMBL" id="REE85380.1"/>
    </source>
</evidence>
<dbReference type="Proteomes" id="UP000256304">
    <property type="component" value="Unassembled WGS sequence"/>
</dbReference>
<sequence>MRAILMTMLLIVVVLVIYSNVTGGEKGTKKQLVQAGAHMQERIAGMSP</sequence>
<comment type="caution">
    <text evidence="1">The sequence shown here is derived from an EMBL/GenBank/DDBJ whole genome shotgun (WGS) entry which is preliminary data.</text>
</comment>